<evidence type="ECO:0000313" key="3">
    <source>
        <dbReference type="EMBL" id="ADU51720.1"/>
    </source>
</evidence>
<accession>E6SH56</accession>
<dbReference type="HOGENOM" id="CLU_159099_2_3_9"/>
<feature type="domain" description="SHOCT" evidence="2">
    <location>
        <begin position="61"/>
        <end position="87"/>
    </location>
</feature>
<proteinExistence type="predicted"/>
<keyword evidence="1" id="KW-0812">Transmembrane</keyword>
<organism evidence="3 4">
    <name type="scientific">Thermaerobacter marianensis (strain ATCC 700841 / DSM 12885 / JCM 10246 / 7p75a)</name>
    <dbReference type="NCBI Taxonomy" id="644966"/>
    <lineage>
        <taxon>Bacteria</taxon>
        <taxon>Bacillati</taxon>
        <taxon>Bacillota</taxon>
        <taxon>Clostridia</taxon>
        <taxon>Eubacteriales</taxon>
        <taxon>Clostridiales Family XVII. Incertae Sedis</taxon>
        <taxon>Thermaerobacter</taxon>
    </lineage>
</organism>
<dbReference type="AlphaFoldDB" id="E6SH56"/>
<evidence type="ECO:0000259" key="2">
    <source>
        <dbReference type="Pfam" id="PF09851"/>
    </source>
</evidence>
<reference evidence="4" key="2">
    <citation type="journal article" date="2010" name="Stand. Genomic Sci.">
        <title>Complete genome sequence of Thermaerobacter marianensis type strain (7p75aT).</title>
        <authorList>
            <person name="Han C."/>
            <person name="Gu W."/>
            <person name="Zhang X."/>
            <person name="Lapidus A."/>
            <person name="Nolan M."/>
            <person name="Copeland A."/>
            <person name="Lucas S."/>
            <person name="Glavina Del Rio T."/>
            <person name="Tice H."/>
            <person name="Cheng J."/>
            <person name="Tapia R."/>
            <person name="Goodwin L."/>
            <person name="Pitluck S."/>
            <person name="Pagani I."/>
            <person name="Ivanova N."/>
            <person name="Mavromatis K."/>
            <person name="Mikhailova N."/>
            <person name="Pati A."/>
            <person name="Chen A."/>
            <person name="Palaniappan K."/>
            <person name="Land M."/>
            <person name="Hauser L."/>
            <person name="Chang Y."/>
            <person name="Jeffries C."/>
            <person name="Schneider S."/>
            <person name="Rohde M."/>
            <person name="Goker M."/>
            <person name="Pukall R."/>
            <person name="Woyke T."/>
            <person name="Bristow J."/>
            <person name="Eisen J."/>
            <person name="Markowitz V."/>
            <person name="Hugenholtz P."/>
            <person name="Kyrpides N."/>
            <person name="Klenk H."/>
            <person name="Detter J."/>
        </authorList>
    </citation>
    <scope>NUCLEOTIDE SEQUENCE [LARGE SCALE GENOMIC DNA]</scope>
    <source>
        <strain evidence="4">ATCC 700841 / DSM 12885 / JCM 10246 / 7p75a</strain>
    </source>
</reference>
<dbReference type="Proteomes" id="UP000008915">
    <property type="component" value="Chromosome"/>
</dbReference>
<dbReference type="InterPro" id="IPR018649">
    <property type="entry name" value="SHOCT"/>
</dbReference>
<keyword evidence="1" id="KW-0472">Membrane</keyword>
<name>E6SH56_THEM7</name>
<dbReference type="STRING" id="644966.Tmar_1611"/>
<reference evidence="3 4" key="1">
    <citation type="journal article" date="2010" name="Stand. Genomic Sci.">
        <title>Complete genome sequence of Thermaerobacter marianensis type strain (7p75a).</title>
        <authorList>
            <person name="Han C."/>
            <person name="Gu W."/>
            <person name="Zhang X."/>
            <person name="Lapidus A."/>
            <person name="Nolan M."/>
            <person name="Copeland A."/>
            <person name="Lucas S."/>
            <person name="Del Rio T.G."/>
            <person name="Tice H."/>
            <person name="Cheng J.F."/>
            <person name="Tapia R."/>
            <person name="Goodwin L."/>
            <person name="Pitluck S."/>
            <person name="Pagani I."/>
            <person name="Ivanova N."/>
            <person name="Mavromatis K."/>
            <person name="Mikhailova N."/>
            <person name="Pati A."/>
            <person name="Chen A."/>
            <person name="Palaniappan K."/>
            <person name="Land M."/>
            <person name="Hauser L."/>
            <person name="Chang Y.J."/>
            <person name="Jeffries C.D."/>
            <person name="Schneider S."/>
            <person name="Rohde M."/>
            <person name="Goker M."/>
            <person name="Pukall R."/>
            <person name="Woyke T."/>
            <person name="Bristow J."/>
            <person name="Eisen J.A."/>
            <person name="Markowitz V."/>
            <person name="Hugenholtz P."/>
            <person name="Kyrpides N.C."/>
            <person name="Klenk H.P."/>
            <person name="Detter J.C."/>
        </authorList>
    </citation>
    <scope>NUCLEOTIDE SEQUENCE [LARGE SCALE GENOMIC DNA]</scope>
    <source>
        <strain evidence="4">ATCC 700841 / DSM 12885 / JCM 10246 / 7p75a</strain>
    </source>
</reference>
<feature type="transmembrane region" description="Helical" evidence="1">
    <location>
        <begin position="12"/>
        <end position="39"/>
    </location>
</feature>
<keyword evidence="4" id="KW-1185">Reference proteome</keyword>
<evidence type="ECO:0000313" key="4">
    <source>
        <dbReference type="Proteomes" id="UP000008915"/>
    </source>
</evidence>
<dbReference type="eggNOG" id="COG3462">
    <property type="taxonomic scope" value="Bacteria"/>
</dbReference>
<dbReference type="OrthoDB" id="5461404at2"/>
<keyword evidence="1" id="KW-1133">Transmembrane helix</keyword>
<sequence length="89" mass="10529">MMMHDGWSSGWTMWGMWLAMIAFWLVPLVVVVGIFWLILGRDRKRGERPADPVDFDENRRALAILKERYARGEISRDEYERIKDDILSS</sequence>
<gene>
    <name evidence="3" type="ordered locus">Tmar_1611</name>
</gene>
<dbReference type="Pfam" id="PF09851">
    <property type="entry name" value="SHOCT"/>
    <property type="match status" value="1"/>
</dbReference>
<dbReference type="EMBL" id="CP002344">
    <property type="protein sequence ID" value="ADU51720.1"/>
    <property type="molecule type" value="Genomic_DNA"/>
</dbReference>
<dbReference type="KEGG" id="tmr:Tmar_1611"/>
<evidence type="ECO:0000256" key="1">
    <source>
        <dbReference type="SAM" id="Phobius"/>
    </source>
</evidence>
<protein>
    <recommendedName>
        <fullName evidence="2">SHOCT domain-containing protein</fullName>
    </recommendedName>
</protein>